<dbReference type="AlphaFoldDB" id="A0A1H7B8Q0"/>
<accession>A0A1H7B8Q0</accession>
<name>A0A1H7B8Q0_9MICO</name>
<dbReference type="STRING" id="1043493.SAMN05421637_2750"/>
<dbReference type="RefSeq" id="WP_042216656.1">
    <property type="nucleotide sequence ID" value="NZ_BBLU01000020.1"/>
</dbReference>
<keyword evidence="2" id="KW-1185">Reference proteome</keyword>
<gene>
    <name evidence="1" type="ORF">SAMN05421637_2750</name>
</gene>
<evidence type="ECO:0000313" key="1">
    <source>
        <dbReference type="EMBL" id="SEJ70670.1"/>
    </source>
</evidence>
<protein>
    <submittedName>
        <fullName evidence="1">Uncharacterized protein</fullName>
    </submittedName>
</protein>
<dbReference type="EMBL" id="FNZI01000010">
    <property type="protein sequence ID" value="SEJ70670.1"/>
    <property type="molecule type" value="Genomic_DNA"/>
</dbReference>
<reference evidence="2" key="1">
    <citation type="submission" date="2016-10" db="EMBL/GenBank/DDBJ databases">
        <authorList>
            <person name="Varghese N."/>
        </authorList>
    </citation>
    <scope>NUCLEOTIDE SEQUENCE [LARGE SCALE GENOMIC DNA]</scope>
    <source>
        <strain evidence="2">DSM 24868</strain>
    </source>
</reference>
<organism evidence="1 2">
    <name type="scientific">Demequina mangrovi</name>
    <dbReference type="NCBI Taxonomy" id="1043493"/>
    <lineage>
        <taxon>Bacteria</taxon>
        <taxon>Bacillati</taxon>
        <taxon>Actinomycetota</taxon>
        <taxon>Actinomycetes</taxon>
        <taxon>Micrococcales</taxon>
        <taxon>Demequinaceae</taxon>
        <taxon>Demequina</taxon>
    </lineage>
</organism>
<dbReference type="OrthoDB" id="5147359at2"/>
<sequence>MSVQITEDLGLRIAEEGTERHRAALENLAASVKGFAPGAAAALVDWTGSEVSRLRAWAVARSALLERIADTQAELESATAGRGAFRLTA</sequence>
<proteinExistence type="predicted"/>
<dbReference type="Proteomes" id="UP000183315">
    <property type="component" value="Unassembled WGS sequence"/>
</dbReference>
<evidence type="ECO:0000313" key="2">
    <source>
        <dbReference type="Proteomes" id="UP000183315"/>
    </source>
</evidence>